<comment type="caution">
    <text evidence="14">The sequence shown here is derived from an EMBL/GenBank/DDBJ whole genome shotgun (WGS) entry which is preliminary data.</text>
</comment>
<accession>A0A9P7VP34</accession>
<keyword evidence="10 13" id="KW-0408">Iron</keyword>
<dbReference type="GeneID" id="66105667"/>
<evidence type="ECO:0000256" key="9">
    <source>
        <dbReference type="ARBA" id="ARBA00023002"/>
    </source>
</evidence>
<evidence type="ECO:0000256" key="5">
    <source>
        <dbReference type="ARBA" id="ARBA00022617"/>
    </source>
</evidence>
<evidence type="ECO:0000313" key="14">
    <source>
        <dbReference type="EMBL" id="KAG7444778.1"/>
    </source>
</evidence>
<keyword evidence="9" id="KW-0560">Oxidoreductase</keyword>
<dbReference type="RefSeq" id="XP_043038278.1">
    <property type="nucleotide sequence ID" value="XM_043183370.1"/>
</dbReference>
<evidence type="ECO:0000256" key="7">
    <source>
        <dbReference type="ARBA" id="ARBA00022723"/>
    </source>
</evidence>
<keyword evidence="11" id="KW-0503">Monooxygenase</keyword>
<dbReference type="PANTHER" id="PTHR24305">
    <property type="entry name" value="CYTOCHROME P450"/>
    <property type="match status" value="1"/>
</dbReference>
<organism evidence="14 15">
    <name type="scientific">Guyanagaster necrorhizus</name>
    <dbReference type="NCBI Taxonomy" id="856835"/>
    <lineage>
        <taxon>Eukaryota</taxon>
        <taxon>Fungi</taxon>
        <taxon>Dikarya</taxon>
        <taxon>Basidiomycota</taxon>
        <taxon>Agaricomycotina</taxon>
        <taxon>Agaricomycetes</taxon>
        <taxon>Agaricomycetidae</taxon>
        <taxon>Agaricales</taxon>
        <taxon>Marasmiineae</taxon>
        <taxon>Physalacriaceae</taxon>
        <taxon>Guyanagaster</taxon>
    </lineage>
</organism>
<evidence type="ECO:0000256" key="4">
    <source>
        <dbReference type="ARBA" id="ARBA00010617"/>
    </source>
</evidence>
<keyword evidence="5 13" id="KW-0349">Heme</keyword>
<evidence type="ECO:0000256" key="6">
    <source>
        <dbReference type="ARBA" id="ARBA00022692"/>
    </source>
</evidence>
<keyword evidence="12" id="KW-0472">Membrane</keyword>
<keyword evidence="15" id="KW-1185">Reference proteome</keyword>
<dbReference type="InterPro" id="IPR036396">
    <property type="entry name" value="Cyt_P450_sf"/>
</dbReference>
<comment type="cofactor">
    <cofactor evidence="1 13">
        <name>heme</name>
        <dbReference type="ChEBI" id="CHEBI:30413"/>
    </cofactor>
</comment>
<evidence type="ECO:0000313" key="15">
    <source>
        <dbReference type="Proteomes" id="UP000812287"/>
    </source>
</evidence>
<comment type="similarity">
    <text evidence="4">Belongs to the cytochrome P450 family.</text>
</comment>
<dbReference type="Gene3D" id="1.10.630.10">
    <property type="entry name" value="Cytochrome P450"/>
    <property type="match status" value="1"/>
</dbReference>
<comment type="subcellular location">
    <subcellularLocation>
        <location evidence="2">Membrane</location>
    </subcellularLocation>
</comment>
<keyword evidence="6" id="KW-0812">Transmembrane</keyword>
<dbReference type="GO" id="GO:0020037">
    <property type="term" value="F:heme binding"/>
    <property type="evidence" value="ECO:0007669"/>
    <property type="project" value="InterPro"/>
</dbReference>
<keyword evidence="7 13" id="KW-0479">Metal-binding</keyword>
<evidence type="ECO:0000256" key="12">
    <source>
        <dbReference type="ARBA" id="ARBA00023136"/>
    </source>
</evidence>
<dbReference type="PRINTS" id="PR00385">
    <property type="entry name" value="P450"/>
</dbReference>
<dbReference type="GO" id="GO:0016705">
    <property type="term" value="F:oxidoreductase activity, acting on paired donors, with incorporation or reduction of molecular oxygen"/>
    <property type="evidence" value="ECO:0007669"/>
    <property type="project" value="InterPro"/>
</dbReference>
<keyword evidence="8" id="KW-1133">Transmembrane helix</keyword>
<dbReference type="CDD" id="cd11069">
    <property type="entry name" value="CYP_FUM15-like"/>
    <property type="match status" value="1"/>
</dbReference>
<evidence type="ECO:0000256" key="2">
    <source>
        <dbReference type="ARBA" id="ARBA00004370"/>
    </source>
</evidence>
<comment type="pathway">
    <text evidence="3">Secondary metabolite biosynthesis; terpenoid biosynthesis.</text>
</comment>
<dbReference type="PANTHER" id="PTHR24305:SF166">
    <property type="entry name" value="CYTOCHROME P450 12A4, MITOCHONDRIAL-RELATED"/>
    <property type="match status" value="1"/>
</dbReference>
<reference evidence="14" key="1">
    <citation type="submission" date="2020-11" db="EMBL/GenBank/DDBJ databases">
        <title>Adaptations for nitrogen fixation in a non-lichenized fungal sporocarp promotes dispersal by wood-feeding termites.</title>
        <authorList>
            <consortium name="DOE Joint Genome Institute"/>
            <person name="Koch R.A."/>
            <person name="Yoon G."/>
            <person name="Arayal U."/>
            <person name="Lail K."/>
            <person name="Amirebrahimi M."/>
            <person name="Labutti K."/>
            <person name="Lipzen A."/>
            <person name="Riley R."/>
            <person name="Barry K."/>
            <person name="Henrissat B."/>
            <person name="Grigoriev I.V."/>
            <person name="Herr J.R."/>
            <person name="Aime M.C."/>
        </authorList>
    </citation>
    <scope>NUCLEOTIDE SEQUENCE</scope>
    <source>
        <strain evidence="14">MCA 3950</strain>
    </source>
</reference>
<evidence type="ECO:0000256" key="8">
    <source>
        <dbReference type="ARBA" id="ARBA00022989"/>
    </source>
</evidence>
<dbReference type="InterPro" id="IPR002401">
    <property type="entry name" value="Cyt_P450_E_grp-I"/>
</dbReference>
<gene>
    <name evidence="14" type="ORF">BT62DRAFT_899509</name>
</gene>
<evidence type="ECO:0000256" key="11">
    <source>
        <dbReference type="ARBA" id="ARBA00023033"/>
    </source>
</evidence>
<dbReference type="EMBL" id="MU250539">
    <property type="protein sequence ID" value="KAG7444778.1"/>
    <property type="molecule type" value="Genomic_DNA"/>
</dbReference>
<dbReference type="GO" id="GO:0005506">
    <property type="term" value="F:iron ion binding"/>
    <property type="evidence" value="ECO:0007669"/>
    <property type="project" value="InterPro"/>
</dbReference>
<evidence type="ECO:0000256" key="3">
    <source>
        <dbReference type="ARBA" id="ARBA00004721"/>
    </source>
</evidence>
<dbReference type="OrthoDB" id="1470350at2759"/>
<dbReference type="InterPro" id="IPR050121">
    <property type="entry name" value="Cytochrome_P450_monoxygenase"/>
</dbReference>
<dbReference type="InterPro" id="IPR001128">
    <property type="entry name" value="Cyt_P450"/>
</dbReference>
<dbReference type="GO" id="GO:0004497">
    <property type="term" value="F:monooxygenase activity"/>
    <property type="evidence" value="ECO:0007669"/>
    <property type="project" value="UniProtKB-KW"/>
</dbReference>
<evidence type="ECO:0000256" key="10">
    <source>
        <dbReference type="ARBA" id="ARBA00023004"/>
    </source>
</evidence>
<dbReference type="GO" id="GO:0016020">
    <property type="term" value="C:membrane"/>
    <property type="evidence" value="ECO:0007669"/>
    <property type="project" value="UniProtKB-SubCell"/>
</dbReference>
<dbReference type="Proteomes" id="UP000812287">
    <property type="component" value="Unassembled WGS sequence"/>
</dbReference>
<evidence type="ECO:0000256" key="13">
    <source>
        <dbReference type="PIRSR" id="PIRSR602401-1"/>
    </source>
</evidence>
<dbReference type="AlphaFoldDB" id="A0A9P7VP34"/>
<dbReference type="Pfam" id="PF00067">
    <property type="entry name" value="p450"/>
    <property type="match status" value="1"/>
</dbReference>
<name>A0A9P7VP34_9AGAR</name>
<feature type="binding site" description="axial binding residue" evidence="13">
    <location>
        <position position="476"/>
    </location>
    <ligand>
        <name>heme</name>
        <dbReference type="ChEBI" id="CHEBI:30413"/>
    </ligand>
    <ligandPart>
        <name>Fe</name>
        <dbReference type="ChEBI" id="CHEBI:18248"/>
    </ligandPart>
</feature>
<evidence type="ECO:0000256" key="1">
    <source>
        <dbReference type="ARBA" id="ARBA00001971"/>
    </source>
</evidence>
<proteinExistence type="inferred from homology"/>
<protein>
    <submittedName>
        <fullName evidence="14">Cytochrome P450</fullName>
    </submittedName>
</protein>
<sequence length="540" mass="61039">MFTEIFLVVVFITVYFTYKRWSHFSISQVPGPSSNSFLYGNLPELLQAQAGEVDFKWQAMYGDVLRVRAPLGEDRLFISDPKALQYIYHTASYKFPKVIGRRHLSRLFVGPGLTVVDGEDHKRHRKVMLPGFGGPESKSFFPIFFACAEKMTQKWKETMELSGSQSIVVNVTPWVSRATLEAIGEAAFDYQFGALDSVDHPIAKAYTNLMFDTFGLPTKRAILSLSIMDNLPYNLAGFIMENSRSARLAHAQKTNKLSTVLAKDLVTEKSKALLEGNSRRDIMSMLVKANASENPKKRLEQRELLAQMNTIILAGHETTANSISFALLEVCRKPEIQERLRREIRAAERVVRQRGDSSFLPSDFESMLYLSAMVKETFRYHPVLYNIFRYAAQDDVLPLSTPVTTTSGKVLHELPIPKGTQIIASVAAYNRNKEIFGDDADVFNPDRWLRNTIPNTKSALGVYASLFTFAGGSRSCIGWRFAVMELHAFMIELLGTFEFSLDDNEEIRRESTFVMTPTIEGQIEKGSQLRLKVKLAARDE</sequence>
<dbReference type="PRINTS" id="PR00463">
    <property type="entry name" value="EP450I"/>
</dbReference>
<dbReference type="SUPFAM" id="SSF48264">
    <property type="entry name" value="Cytochrome P450"/>
    <property type="match status" value="1"/>
</dbReference>